<keyword evidence="8 13" id="KW-0472">Membrane</keyword>
<dbReference type="PANTHER" id="PTHR33445">
    <property type="entry name" value="ATP SYNTHASE SUBUNIT B', CHLOROPLASTIC"/>
    <property type="match status" value="1"/>
</dbReference>
<evidence type="ECO:0000256" key="9">
    <source>
        <dbReference type="ARBA" id="ARBA00023310"/>
    </source>
</evidence>
<evidence type="ECO:0000256" key="2">
    <source>
        <dbReference type="ARBA" id="ARBA00022448"/>
    </source>
</evidence>
<dbReference type="Proteomes" id="UP001055804">
    <property type="component" value="Unassembled WGS sequence"/>
</dbReference>
<protein>
    <recommendedName>
        <fullName evidence="13">ATP synthase subunit b</fullName>
    </recommendedName>
    <alternativeName>
        <fullName evidence="13">ATP synthase F(0) sector subunit b</fullName>
    </alternativeName>
    <alternativeName>
        <fullName evidence="13">ATPase subunit I</fullName>
    </alternativeName>
    <alternativeName>
        <fullName evidence="13">F-type ATPase subunit b</fullName>
        <shortName evidence="13">F-ATPase subunit b</shortName>
    </alternativeName>
</protein>
<evidence type="ECO:0000256" key="8">
    <source>
        <dbReference type="ARBA" id="ARBA00023136"/>
    </source>
</evidence>
<evidence type="ECO:0000256" key="14">
    <source>
        <dbReference type="RuleBase" id="RU003848"/>
    </source>
</evidence>
<evidence type="ECO:0000256" key="13">
    <source>
        <dbReference type="HAMAP-Rule" id="MF_01398"/>
    </source>
</evidence>
<dbReference type="HAMAP" id="MF_01398">
    <property type="entry name" value="ATP_synth_b_bprime"/>
    <property type="match status" value="1"/>
</dbReference>
<comment type="subunit">
    <text evidence="13">F-type ATPases have 2 components, F(1) - the catalytic core - and F(0) - the membrane proton channel. F(1) has five subunits: alpha(3), beta(3), gamma(1), delta(1), epsilon(1). F(0) has three main subunits: a(1), b(2) and c(10-14). The alpha and beta chains form an alternating ring which encloses part of the gamma chain. F(1) is attached to F(0) by a central stalk formed by the gamma and epsilon chains, while a peripheral stalk is formed by the delta and b chains.</text>
</comment>
<keyword evidence="6 13" id="KW-1133">Transmembrane helix</keyword>
<dbReference type="GO" id="GO:0045259">
    <property type="term" value="C:proton-transporting ATP synthase complex"/>
    <property type="evidence" value="ECO:0007669"/>
    <property type="project" value="UniProtKB-KW"/>
</dbReference>
<keyword evidence="13" id="KW-1003">Cell membrane</keyword>
<keyword evidence="2 13" id="KW-0813">Transport</keyword>
<reference evidence="16" key="1">
    <citation type="submission" date="2022-06" db="EMBL/GenBank/DDBJ databases">
        <title>Isolation and Genomics of Futiania mangrovii gen. nov., sp. nov., a Rare and Metabolically-versatile member in the Class Alphaproteobacteria.</title>
        <authorList>
            <person name="Liu L."/>
            <person name="Huang W.-C."/>
            <person name="Pan J."/>
            <person name="Li J."/>
            <person name="Huang Y."/>
            <person name="Du H."/>
            <person name="Liu Y."/>
            <person name="Li M."/>
        </authorList>
    </citation>
    <scope>NUCLEOTIDE SEQUENCE</scope>
    <source>
        <strain evidence="16">FT118</strain>
    </source>
</reference>
<dbReference type="PANTHER" id="PTHR33445:SF1">
    <property type="entry name" value="ATP SYNTHASE SUBUNIT B"/>
    <property type="match status" value="1"/>
</dbReference>
<evidence type="ECO:0000256" key="1">
    <source>
        <dbReference type="ARBA" id="ARBA00005513"/>
    </source>
</evidence>
<evidence type="ECO:0000256" key="10">
    <source>
        <dbReference type="ARBA" id="ARBA00025198"/>
    </source>
</evidence>
<comment type="function">
    <text evidence="11">Component of the F(0) channel, it forms part of the peripheral stalk, linking F(1) to F(0). The b'-subunit is a diverged and duplicated form of b found in plants and photosynthetic bacteria.</text>
</comment>
<dbReference type="RefSeq" id="WP_269333554.1">
    <property type="nucleotide sequence ID" value="NZ_JAMZFT010000003.1"/>
</dbReference>
<keyword evidence="17" id="KW-1185">Reference proteome</keyword>
<keyword evidence="3 13" id="KW-0138">CF(0)</keyword>
<name>A0A9J6PGJ0_9PROT</name>
<comment type="subcellular location">
    <subcellularLocation>
        <location evidence="13">Cell membrane</location>
        <topology evidence="13">Single-pass membrane protein</topology>
    </subcellularLocation>
    <subcellularLocation>
        <location evidence="12">Endomembrane system</location>
        <topology evidence="12">Single-pass membrane protein</topology>
    </subcellularLocation>
</comment>
<dbReference type="InterPro" id="IPR002146">
    <property type="entry name" value="ATP_synth_b/b'su_bac/chlpt"/>
</dbReference>
<dbReference type="GO" id="GO:0012505">
    <property type="term" value="C:endomembrane system"/>
    <property type="evidence" value="ECO:0007669"/>
    <property type="project" value="UniProtKB-SubCell"/>
</dbReference>
<proteinExistence type="inferred from homology"/>
<evidence type="ECO:0000256" key="5">
    <source>
        <dbReference type="ARBA" id="ARBA00022781"/>
    </source>
</evidence>
<evidence type="ECO:0000256" key="11">
    <source>
        <dbReference type="ARBA" id="ARBA00025614"/>
    </source>
</evidence>
<keyword evidence="5 13" id="KW-0375">Hydrogen ion transport</keyword>
<organism evidence="16 17">
    <name type="scientific">Futiania mangrovi</name>
    <dbReference type="NCBI Taxonomy" id="2959716"/>
    <lineage>
        <taxon>Bacteria</taxon>
        <taxon>Pseudomonadati</taxon>
        <taxon>Pseudomonadota</taxon>
        <taxon>Alphaproteobacteria</taxon>
        <taxon>Futianiales</taxon>
        <taxon>Futianiaceae</taxon>
        <taxon>Futiania</taxon>
    </lineage>
</organism>
<evidence type="ECO:0000256" key="6">
    <source>
        <dbReference type="ARBA" id="ARBA00022989"/>
    </source>
</evidence>
<keyword evidence="7 13" id="KW-0406">Ion transport</keyword>
<evidence type="ECO:0000313" key="16">
    <source>
        <dbReference type="EMBL" id="MCP1337590.1"/>
    </source>
</evidence>
<evidence type="ECO:0000256" key="12">
    <source>
        <dbReference type="ARBA" id="ARBA00037847"/>
    </source>
</evidence>
<keyword evidence="4 13" id="KW-0812">Transmembrane</keyword>
<evidence type="ECO:0000256" key="3">
    <source>
        <dbReference type="ARBA" id="ARBA00022547"/>
    </source>
</evidence>
<comment type="function">
    <text evidence="10 13">F(1)F(0) ATP synthase produces ATP from ADP in the presence of a proton or sodium gradient. F-type ATPases consist of two structural domains, F(1) containing the extramembraneous catalytic core and F(0) containing the membrane proton channel, linked together by a central stalk and a peripheral stalk. During catalysis, ATP synthesis in the catalytic domain of F(1) is coupled via a rotary mechanism of the central stalk subunits to proton translocation.</text>
</comment>
<sequence length="160" mass="17976">MFDETFWVAVSFVLFFAIVFYLKVPSKIVAGLDARASRIRNELDEARRLREEAQGLLATYQRKRQDAEKEAQDIVTQAKSEAEAASKRAQEALEARIERRLKSVEEKIAQAEADAIRDVRNSAATLAVNAARRVISEELDDKARGKLVTDAISGLKGRFH</sequence>
<dbReference type="CDD" id="cd06503">
    <property type="entry name" value="ATP-synt_Fo_b"/>
    <property type="match status" value="1"/>
</dbReference>
<evidence type="ECO:0000256" key="4">
    <source>
        <dbReference type="ARBA" id="ARBA00022692"/>
    </source>
</evidence>
<dbReference type="Pfam" id="PF00430">
    <property type="entry name" value="ATP-synt_B"/>
    <property type="match status" value="1"/>
</dbReference>
<evidence type="ECO:0000256" key="7">
    <source>
        <dbReference type="ARBA" id="ARBA00023065"/>
    </source>
</evidence>
<comment type="caution">
    <text evidence="16">The sequence shown here is derived from an EMBL/GenBank/DDBJ whole genome shotgun (WGS) entry which is preliminary data.</text>
</comment>
<dbReference type="InterPro" id="IPR050059">
    <property type="entry name" value="ATP_synthase_B_chain"/>
</dbReference>
<evidence type="ECO:0000313" key="17">
    <source>
        <dbReference type="Proteomes" id="UP001055804"/>
    </source>
</evidence>
<evidence type="ECO:0000256" key="15">
    <source>
        <dbReference type="SAM" id="Coils"/>
    </source>
</evidence>
<dbReference type="GO" id="GO:0046961">
    <property type="term" value="F:proton-transporting ATPase activity, rotational mechanism"/>
    <property type="evidence" value="ECO:0007669"/>
    <property type="project" value="TreeGrafter"/>
</dbReference>
<feature type="coiled-coil region" evidence="15">
    <location>
        <begin position="29"/>
        <end position="114"/>
    </location>
</feature>
<dbReference type="GO" id="GO:0046933">
    <property type="term" value="F:proton-transporting ATP synthase activity, rotational mechanism"/>
    <property type="evidence" value="ECO:0007669"/>
    <property type="project" value="UniProtKB-UniRule"/>
</dbReference>
<keyword evidence="15" id="KW-0175">Coiled coil</keyword>
<accession>A0A9J6PGJ0</accession>
<comment type="similarity">
    <text evidence="1 13 14">Belongs to the ATPase B chain family.</text>
</comment>
<feature type="transmembrane region" description="Helical" evidence="13">
    <location>
        <begin position="6"/>
        <end position="22"/>
    </location>
</feature>
<gene>
    <name evidence="13" type="primary">atpF</name>
    <name evidence="16" type="ORF">NJQ99_14300</name>
</gene>
<dbReference type="AlphaFoldDB" id="A0A9J6PGJ0"/>
<keyword evidence="9 13" id="KW-0066">ATP synthesis</keyword>
<dbReference type="EMBL" id="JAMZFT010000003">
    <property type="protein sequence ID" value="MCP1337590.1"/>
    <property type="molecule type" value="Genomic_DNA"/>
</dbReference>
<dbReference type="GO" id="GO:0005886">
    <property type="term" value="C:plasma membrane"/>
    <property type="evidence" value="ECO:0007669"/>
    <property type="project" value="UniProtKB-SubCell"/>
</dbReference>